<keyword evidence="2" id="KW-1185">Reference proteome</keyword>
<dbReference type="Proteomes" id="UP000740883">
    <property type="component" value="Unassembled WGS sequence"/>
</dbReference>
<dbReference type="OrthoDB" id="10037818at2759"/>
<reference evidence="1 2" key="1">
    <citation type="journal article" date="2020" name="Genome Biol. Evol.">
        <title>Comparative genomics of strictly vertically transmitted, feminizing microsporidia endosymbionts of amphipod crustaceans.</title>
        <authorList>
            <person name="Cormier A."/>
            <person name="Chebbi M.A."/>
            <person name="Giraud I."/>
            <person name="Wattier R."/>
            <person name="Teixeira M."/>
            <person name="Gilbert C."/>
            <person name="Rigaud T."/>
            <person name="Cordaux R."/>
        </authorList>
    </citation>
    <scope>NUCLEOTIDE SEQUENCE [LARGE SCALE GENOMIC DNA]</scope>
    <source>
        <strain evidence="1 2">Ou3-Ou53</strain>
    </source>
</reference>
<evidence type="ECO:0000313" key="2">
    <source>
        <dbReference type="Proteomes" id="UP000740883"/>
    </source>
</evidence>
<name>A0A9P6GVX2_9MICR</name>
<proteinExistence type="predicted"/>
<comment type="caution">
    <text evidence="1">The sequence shown here is derived from an EMBL/GenBank/DDBJ whole genome shotgun (WGS) entry which is preliminary data.</text>
</comment>
<sequence>MLLNNADNSYTLFYNRTISGLCIGQRYEFSAYLANVLRGIFTVDPNVRFEVRSAINSNILIAQIDTGPVNQTINMTWAKFGISFVTPNTSIMLLMTSNVHSGIGNDLAIDDIAFCVCSTNNSGICP</sequence>
<accession>A0A9P6GVX2</accession>
<organism evidence="1 2">
    <name type="scientific">Nosema granulosis</name>
    <dbReference type="NCBI Taxonomy" id="83296"/>
    <lineage>
        <taxon>Eukaryota</taxon>
        <taxon>Fungi</taxon>
        <taxon>Fungi incertae sedis</taxon>
        <taxon>Microsporidia</taxon>
        <taxon>Nosematidae</taxon>
        <taxon>Nosema</taxon>
    </lineage>
</organism>
<dbReference type="AlphaFoldDB" id="A0A9P6GVX2"/>
<protein>
    <submittedName>
        <fullName evidence="1">Uncharacterized protein</fullName>
    </submittedName>
</protein>
<dbReference type="EMBL" id="SBJO01000970">
    <property type="protein sequence ID" value="KAF9752810.1"/>
    <property type="molecule type" value="Genomic_DNA"/>
</dbReference>
<evidence type="ECO:0000313" key="1">
    <source>
        <dbReference type="EMBL" id="KAF9752810.1"/>
    </source>
</evidence>
<gene>
    <name evidence="1" type="ORF">NGRA_3382</name>
</gene>